<evidence type="ECO:0000313" key="3">
    <source>
        <dbReference type="Proteomes" id="UP001084197"/>
    </source>
</evidence>
<reference evidence="2" key="1">
    <citation type="submission" date="2022-11" db="EMBL/GenBank/DDBJ databases">
        <title>WGS of Natronobacillus azotifigens 24KS-1, an anaerobic diazotrophic haloalkaliphile from soda-rich habitats.</title>
        <authorList>
            <person name="Sorokin D.Y."/>
            <person name="Merkel A.Y."/>
        </authorList>
    </citation>
    <scope>NUCLEOTIDE SEQUENCE</scope>
    <source>
        <strain evidence="2">24KS-1</strain>
    </source>
</reference>
<organism evidence="2 3">
    <name type="scientific">Natronobacillus azotifigens</name>
    <dbReference type="NCBI Taxonomy" id="472978"/>
    <lineage>
        <taxon>Bacteria</taxon>
        <taxon>Bacillati</taxon>
        <taxon>Bacillota</taxon>
        <taxon>Bacilli</taxon>
        <taxon>Bacillales</taxon>
        <taxon>Bacillaceae</taxon>
        <taxon>Natronobacillus</taxon>
    </lineage>
</organism>
<proteinExistence type="predicted"/>
<feature type="region of interest" description="Disordered" evidence="1">
    <location>
        <begin position="1"/>
        <end position="41"/>
    </location>
</feature>
<evidence type="ECO:0000313" key="2">
    <source>
        <dbReference type="EMBL" id="MCZ0702468.1"/>
    </source>
</evidence>
<comment type="caution">
    <text evidence="2">The sequence shown here is derived from an EMBL/GenBank/DDBJ whole genome shotgun (WGS) entry which is preliminary data.</text>
</comment>
<sequence length="41" mass="4996">MQISENANKSEKMRINRGKCEQIRKDANKSRRMRTNRKRCE</sequence>
<name>A0A9J6RAX5_9BACI</name>
<dbReference type="Proteomes" id="UP001084197">
    <property type="component" value="Unassembled WGS sequence"/>
</dbReference>
<dbReference type="EMBL" id="JAPRAT010000006">
    <property type="protein sequence ID" value="MCZ0702468.1"/>
    <property type="molecule type" value="Genomic_DNA"/>
</dbReference>
<gene>
    <name evidence="2" type="ORF">OWO01_04500</name>
</gene>
<protein>
    <submittedName>
        <fullName evidence="2">Uncharacterized protein</fullName>
    </submittedName>
</protein>
<dbReference type="RefSeq" id="WP_268779237.1">
    <property type="nucleotide sequence ID" value="NZ_JAPRAT010000006.1"/>
</dbReference>
<feature type="compositionally biased region" description="Basic and acidic residues" evidence="1">
    <location>
        <begin position="8"/>
        <end position="29"/>
    </location>
</feature>
<evidence type="ECO:0000256" key="1">
    <source>
        <dbReference type="SAM" id="MobiDB-lite"/>
    </source>
</evidence>
<dbReference type="AlphaFoldDB" id="A0A9J6RAX5"/>
<accession>A0A9J6RAX5</accession>
<feature type="compositionally biased region" description="Basic residues" evidence="1">
    <location>
        <begin position="30"/>
        <end position="41"/>
    </location>
</feature>
<keyword evidence="3" id="KW-1185">Reference proteome</keyword>